<keyword evidence="3" id="KW-0479">Metal-binding</keyword>
<evidence type="ECO:0000256" key="5">
    <source>
        <dbReference type="ARBA" id="ARBA00023014"/>
    </source>
</evidence>
<keyword evidence="5" id="KW-0411">Iron-sulfur</keyword>
<evidence type="ECO:0000313" key="9">
    <source>
        <dbReference type="Proteomes" id="UP000198744"/>
    </source>
</evidence>
<dbReference type="InterPro" id="IPR004646">
    <property type="entry name" value="Fe-S_hydro-lyase_TtdA-typ_cat"/>
</dbReference>
<evidence type="ECO:0000256" key="3">
    <source>
        <dbReference type="ARBA" id="ARBA00022723"/>
    </source>
</evidence>
<keyword evidence="6" id="KW-0456">Lyase</keyword>
<evidence type="ECO:0000313" key="8">
    <source>
        <dbReference type="EMBL" id="SEM40999.1"/>
    </source>
</evidence>
<gene>
    <name evidence="8" type="ORF">SAMN04489760_11428</name>
</gene>
<proteinExistence type="inferred from homology"/>
<dbReference type="NCBIfam" id="NF004885">
    <property type="entry name" value="PRK06246.1"/>
    <property type="match status" value="1"/>
</dbReference>
<evidence type="ECO:0000256" key="2">
    <source>
        <dbReference type="ARBA" id="ARBA00022485"/>
    </source>
</evidence>
<dbReference type="GO" id="GO:0046872">
    <property type="term" value="F:metal ion binding"/>
    <property type="evidence" value="ECO:0007669"/>
    <property type="project" value="UniProtKB-KW"/>
</dbReference>
<dbReference type="EMBL" id="FOBS01000014">
    <property type="protein sequence ID" value="SEM40999.1"/>
    <property type="molecule type" value="Genomic_DNA"/>
</dbReference>
<evidence type="ECO:0000256" key="1">
    <source>
        <dbReference type="ARBA" id="ARBA00008876"/>
    </source>
</evidence>
<name>A0A1H7Y739_9BACT</name>
<keyword evidence="9" id="KW-1185">Reference proteome</keyword>
<dbReference type="NCBIfam" id="TIGR00722">
    <property type="entry name" value="ttdA_fumA_fumB"/>
    <property type="match status" value="1"/>
</dbReference>
<dbReference type="Proteomes" id="UP000198744">
    <property type="component" value="Unassembled WGS sequence"/>
</dbReference>
<evidence type="ECO:0000259" key="7">
    <source>
        <dbReference type="Pfam" id="PF05681"/>
    </source>
</evidence>
<accession>A0A1H7Y739</accession>
<dbReference type="GO" id="GO:0051539">
    <property type="term" value="F:4 iron, 4 sulfur cluster binding"/>
    <property type="evidence" value="ECO:0007669"/>
    <property type="project" value="UniProtKB-KW"/>
</dbReference>
<comment type="similarity">
    <text evidence="1">Belongs to the class-I fumarase family.</text>
</comment>
<sequence length="288" mass="30759">MGVGTMSRVREISVETVTATVRDLFVAANCELNQDMENALARAAEEEVSPLGRYALAKILENINVARQDKLPLCQDTGLAVVFVEMGQDVHMVGGDFSEAVQEGVRQAYREGYLRKSLCDPLSRKNTGDNTPAVIFTELVPGDRLKLIAMPKGGGSENMSSSAMLVPAVGEAGIVDHVVACVQKAGSNPCPPVVLGVGIGGSLEMSALLAKKALLRQIGTANDRDERLAAMEREILEKINRLGIGPQGYGGRVTALAVFVEMMPCHIASLPVTVNIQCHVARHREAVI</sequence>
<dbReference type="AlphaFoldDB" id="A0A1H7Y739"/>
<dbReference type="PANTHER" id="PTHR30389">
    <property type="entry name" value="FUMARATE HYDRATASE-RELATED"/>
    <property type="match status" value="1"/>
</dbReference>
<dbReference type="GO" id="GO:0016829">
    <property type="term" value="F:lyase activity"/>
    <property type="evidence" value="ECO:0007669"/>
    <property type="project" value="UniProtKB-KW"/>
</dbReference>
<keyword evidence="2" id="KW-0004">4Fe-4S</keyword>
<dbReference type="Pfam" id="PF05681">
    <property type="entry name" value="Fumerase"/>
    <property type="match status" value="1"/>
</dbReference>
<reference evidence="8 9" key="1">
    <citation type="submission" date="2016-10" db="EMBL/GenBank/DDBJ databases">
        <authorList>
            <person name="de Groot N.N."/>
        </authorList>
    </citation>
    <scope>NUCLEOTIDE SEQUENCE [LARGE SCALE GENOMIC DNA]</scope>
    <source>
        <strain evidence="8 9">DSM 8423</strain>
    </source>
</reference>
<evidence type="ECO:0000256" key="6">
    <source>
        <dbReference type="ARBA" id="ARBA00023239"/>
    </source>
</evidence>
<dbReference type="PANTHER" id="PTHR30389:SF17">
    <property type="entry name" value="L(+)-TARTRATE DEHYDRATASE SUBUNIT ALPHA-RELATED"/>
    <property type="match status" value="1"/>
</dbReference>
<feature type="domain" description="Fe-S hydro-lyase tartrate dehydratase alpha-type catalytic" evidence="7">
    <location>
        <begin position="19"/>
        <end position="286"/>
    </location>
</feature>
<protein>
    <submittedName>
        <fullName evidence="8">Fumarate hydratase subunit alpha</fullName>
    </submittedName>
</protein>
<evidence type="ECO:0000256" key="4">
    <source>
        <dbReference type="ARBA" id="ARBA00023004"/>
    </source>
</evidence>
<keyword evidence="4" id="KW-0408">Iron</keyword>
<dbReference type="STRING" id="43775.SAMN04489760_11428"/>
<dbReference type="InterPro" id="IPR051208">
    <property type="entry name" value="Class-I_Fumarase/Tartrate_DH"/>
</dbReference>
<organism evidence="8 9">
    <name type="scientific">Syntrophus gentianae</name>
    <dbReference type="NCBI Taxonomy" id="43775"/>
    <lineage>
        <taxon>Bacteria</taxon>
        <taxon>Pseudomonadati</taxon>
        <taxon>Thermodesulfobacteriota</taxon>
        <taxon>Syntrophia</taxon>
        <taxon>Syntrophales</taxon>
        <taxon>Syntrophaceae</taxon>
        <taxon>Syntrophus</taxon>
    </lineage>
</organism>